<dbReference type="Gene3D" id="3.30.420.10">
    <property type="entry name" value="Ribonuclease H-like superfamily/Ribonuclease H"/>
    <property type="match status" value="1"/>
</dbReference>
<dbReference type="Gene3D" id="3.30.70.330">
    <property type="match status" value="3"/>
</dbReference>
<sequence>MTPPPPPPPPPGPDPAVDSATDPCPEPQSLVVLFGATAGALGPDLGSDETDLILLVWQVVELRSRQVGTLHKSLVRAEAAALSPQCREASGLSADSLARAESLDKVLQQVFALARLQTPGVCLMGAWFMCDLFSFGLEEFSQLVSGDVALLGGGPYVLCTDGQQLLRQVLHPEASRKNLVLPDTFFSFYDLRREFHMQHPSTCSARDLTVGAMAQDTRICIYAGIIWNVDMSGFGLRTYLGLETDATEDDFGVWEVKTMVAVILHLLEGPNAWWGDFLHQTLLTPMPSPLSSKADVVDNETVVRARGLPWQSSDQDVARFFKGLNIARGGVALCLNAQGRRNGEALIRFVDSEQRDLALQRHKHHMGVRYIEVYKATGEEFVKIAGGTSLEVARFLSREDQVILRLRGLPFSAGPTGDAFALFACEELAQAALRRHKGMLGKRYIELFRSTAAEVQQVLNRYASSPLLPTLTAPLLPIPFPLAGGTGRDCVRLRGLPYTATIEDILSFLGEAAADIRPHGVHMVLNQQVRETTVRKGIYMDGLGVRRFYMRCDKLLTRRCAQGRPSGDAFIQMMSVERALAAAQRCHKKMMKERYVEVVPCSTEEMSRVLLGGSLSRSGMSPPPCKLPCLSPPTYAAFQATPALIPTETTALYPSSALLPAARVSPAAATPLAYYPGPATQLYMNYTAYYPSPPVSPTTVGYLTSPTALASTPTTMLSQPGALVRMQGVPYTAGMKDLLSVFQAYQLAPDDYTTLMPVGDPPRTVLQAPKEWVCL</sequence>
<accession>A0ABQ0F322</accession>
<dbReference type="InterPro" id="IPR050666">
    <property type="entry name" value="ESRP"/>
</dbReference>
<feature type="compositionally biased region" description="Pro residues" evidence="5">
    <location>
        <begin position="1"/>
        <end position="14"/>
    </location>
</feature>
<organism evidence="6 7">
    <name type="scientific">Apodemus speciosus</name>
    <name type="common">Large Japanese field mouse</name>
    <dbReference type="NCBI Taxonomy" id="105296"/>
    <lineage>
        <taxon>Eukaryota</taxon>
        <taxon>Metazoa</taxon>
        <taxon>Chordata</taxon>
        <taxon>Craniata</taxon>
        <taxon>Vertebrata</taxon>
        <taxon>Euteleostomi</taxon>
        <taxon>Mammalia</taxon>
        <taxon>Eutheria</taxon>
        <taxon>Euarchontoglires</taxon>
        <taxon>Glires</taxon>
        <taxon>Rodentia</taxon>
        <taxon>Myomorpha</taxon>
        <taxon>Muroidea</taxon>
        <taxon>Muridae</taxon>
        <taxon>Murinae</taxon>
        <taxon>Apodemus</taxon>
    </lineage>
</organism>
<dbReference type="Proteomes" id="UP001623349">
    <property type="component" value="Unassembled WGS sequence"/>
</dbReference>
<protein>
    <submittedName>
        <fullName evidence="6">Epithelial splicing regulatory protein 2</fullName>
    </submittedName>
</protein>
<evidence type="ECO:0000256" key="3">
    <source>
        <dbReference type="ARBA" id="ARBA00022884"/>
    </source>
</evidence>
<dbReference type="InterPro" id="IPR012677">
    <property type="entry name" value="Nucleotide-bd_a/b_plait_sf"/>
</dbReference>
<reference evidence="6 7" key="1">
    <citation type="submission" date="2024-08" db="EMBL/GenBank/DDBJ databases">
        <title>The draft genome of Apodemus speciosus.</title>
        <authorList>
            <person name="Nabeshima K."/>
            <person name="Suzuki S."/>
            <person name="Onuma M."/>
        </authorList>
    </citation>
    <scope>NUCLEOTIDE SEQUENCE [LARGE SCALE GENOMIC DNA]</scope>
    <source>
        <strain evidence="6">IB14-021</strain>
    </source>
</reference>
<evidence type="ECO:0000313" key="7">
    <source>
        <dbReference type="Proteomes" id="UP001623349"/>
    </source>
</evidence>
<dbReference type="InterPro" id="IPR035979">
    <property type="entry name" value="RBD_domain_sf"/>
</dbReference>
<evidence type="ECO:0000256" key="1">
    <source>
        <dbReference type="ARBA" id="ARBA00022664"/>
    </source>
</evidence>
<gene>
    <name evidence="6" type="ORF">APTSU1_000883500</name>
</gene>
<proteinExistence type="predicted"/>
<keyword evidence="7" id="KW-1185">Reference proteome</keyword>
<dbReference type="InterPro" id="IPR036397">
    <property type="entry name" value="RNaseH_sf"/>
</dbReference>
<comment type="caution">
    <text evidence="6">The sequence shown here is derived from an EMBL/GenBank/DDBJ whole genome shotgun (WGS) entry which is preliminary data.</text>
</comment>
<name>A0ABQ0F322_APOSI</name>
<dbReference type="SUPFAM" id="SSF54928">
    <property type="entry name" value="RNA-binding domain, RBD"/>
    <property type="match status" value="3"/>
</dbReference>
<keyword evidence="2" id="KW-0677">Repeat</keyword>
<keyword evidence="1" id="KW-0507">mRNA processing</keyword>
<keyword evidence="4" id="KW-0508">mRNA splicing</keyword>
<dbReference type="PANTHER" id="PTHR13976">
    <property type="entry name" value="HETEROGENEOUS NUCLEAR RIBONUCLEOPROTEIN-RELATED"/>
    <property type="match status" value="1"/>
</dbReference>
<evidence type="ECO:0000256" key="5">
    <source>
        <dbReference type="SAM" id="MobiDB-lite"/>
    </source>
</evidence>
<dbReference type="EMBL" id="BAAFST010000008">
    <property type="protein sequence ID" value="GAB1293603.1"/>
    <property type="molecule type" value="Genomic_DNA"/>
</dbReference>
<evidence type="ECO:0000313" key="6">
    <source>
        <dbReference type="EMBL" id="GAB1293603.1"/>
    </source>
</evidence>
<evidence type="ECO:0000256" key="2">
    <source>
        <dbReference type="ARBA" id="ARBA00022737"/>
    </source>
</evidence>
<evidence type="ECO:0000256" key="4">
    <source>
        <dbReference type="ARBA" id="ARBA00023187"/>
    </source>
</evidence>
<feature type="region of interest" description="Disordered" evidence="5">
    <location>
        <begin position="1"/>
        <end position="23"/>
    </location>
</feature>
<keyword evidence="3" id="KW-0694">RNA-binding</keyword>